<dbReference type="Pfam" id="PF03478">
    <property type="entry name" value="Beta-prop_KIB1-4"/>
    <property type="match status" value="1"/>
</dbReference>
<keyword evidence="4" id="KW-1185">Reference proteome</keyword>
<dbReference type="InterPro" id="IPR050796">
    <property type="entry name" value="SCF_F-box_component"/>
</dbReference>
<dbReference type="EMBL" id="ABEU02000014">
    <property type="protein sequence ID" value="PNR40529.1"/>
    <property type="molecule type" value="Genomic_DNA"/>
</dbReference>
<sequence>MPSVAAAALNQDPENAAMVMNDGEDESSSSNATVSLDSKIWNKLPPELLEKIHLCLPLISLVRFRSVCKAWDRSVFDEGFIQARKQSVSQKPWIIVTTTALSMSMFDTGDETWIDIPIPFNASKVHVVAAAGGLLCFSNAWFQWPGMYVGNPVTNRWRHLPPMNTFLIITVGMVYFDDTQTFKVFVCGRREDDNLITEVYDSVEDSWTPGGLPAASRKYGGDTLVWRDGVFYCLTFPYSTLNLIAYDLAKGIWFDVPVYMPSAIMSPNVVACHDKLLLIYAMEAEEGHFVIRVSELDFDIYEWVEVERMPPQMCREFENLMVQTKPLCCFSTGDLIFFTISSNTTYYPGAVFDLKNRVWTWWPSAGFPPHLPEVNMGRTIGLSFEPRLHALV</sequence>
<dbReference type="OrthoDB" id="2095648at2759"/>
<dbReference type="FunFam" id="1.20.1280.50:FF:000125">
    <property type="entry name" value="Predicted protein"/>
    <property type="match status" value="1"/>
</dbReference>
<evidence type="ECO:0000259" key="1">
    <source>
        <dbReference type="SMART" id="SM00256"/>
    </source>
</evidence>
<dbReference type="Gene3D" id="1.20.1280.50">
    <property type="match status" value="1"/>
</dbReference>
<evidence type="ECO:0000313" key="4">
    <source>
        <dbReference type="Proteomes" id="UP000006727"/>
    </source>
</evidence>
<dbReference type="GeneID" id="112291571"/>
<proteinExistence type="predicted"/>
<reference evidence="3" key="3">
    <citation type="submission" date="2020-12" db="UniProtKB">
        <authorList>
            <consortium name="EnsemblPlants"/>
        </authorList>
    </citation>
    <scope>IDENTIFICATION</scope>
</reference>
<dbReference type="SUPFAM" id="SSF81383">
    <property type="entry name" value="F-box domain"/>
    <property type="match status" value="1"/>
</dbReference>
<name>A0A2K1JG98_PHYPA</name>
<dbReference type="SMART" id="SM00256">
    <property type="entry name" value="FBOX"/>
    <property type="match status" value="1"/>
</dbReference>
<dbReference type="AlphaFoldDB" id="A0A2K1JG98"/>
<dbReference type="SUPFAM" id="SSF117281">
    <property type="entry name" value="Kelch motif"/>
    <property type="match status" value="1"/>
</dbReference>
<dbReference type="InterPro" id="IPR005174">
    <property type="entry name" value="KIB1-4_b-propeller"/>
</dbReference>
<dbReference type="PANTHER" id="PTHR31672">
    <property type="entry name" value="BNACNNG10540D PROTEIN"/>
    <property type="match status" value="1"/>
</dbReference>
<gene>
    <name evidence="3" type="primary">LOC112291571</name>
    <name evidence="2" type="ORF">PHYPA_017931</name>
</gene>
<reference evidence="2 4" key="1">
    <citation type="journal article" date="2008" name="Science">
        <title>The Physcomitrella genome reveals evolutionary insights into the conquest of land by plants.</title>
        <authorList>
            <person name="Rensing S."/>
            <person name="Lang D."/>
            <person name="Zimmer A."/>
            <person name="Terry A."/>
            <person name="Salamov A."/>
            <person name="Shapiro H."/>
            <person name="Nishiyama T."/>
            <person name="Perroud P.-F."/>
            <person name="Lindquist E."/>
            <person name="Kamisugi Y."/>
            <person name="Tanahashi T."/>
            <person name="Sakakibara K."/>
            <person name="Fujita T."/>
            <person name="Oishi K."/>
            <person name="Shin-I T."/>
            <person name="Kuroki Y."/>
            <person name="Toyoda A."/>
            <person name="Suzuki Y."/>
            <person name="Hashimoto A."/>
            <person name="Yamaguchi K."/>
            <person name="Sugano A."/>
            <person name="Kohara Y."/>
            <person name="Fujiyama A."/>
            <person name="Anterola A."/>
            <person name="Aoki S."/>
            <person name="Ashton N."/>
            <person name="Barbazuk W.B."/>
            <person name="Barker E."/>
            <person name="Bennetzen J."/>
            <person name="Bezanilla M."/>
            <person name="Blankenship R."/>
            <person name="Cho S.H."/>
            <person name="Dutcher S."/>
            <person name="Estelle M."/>
            <person name="Fawcett J.A."/>
            <person name="Gundlach H."/>
            <person name="Hanada K."/>
            <person name="Heyl A."/>
            <person name="Hicks K.A."/>
            <person name="Hugh J."/>
            <person name="Lohr M."/>
            <person name="Mayer K."/>
            <person name="Melkozernov A."/>
            <person name="Murata T."/>
            <person name="Nelson D."/>
            <person name="Pils B."/>
            <person name="Prigge M."/>
            <person name="Reiss B."/>
            <person name="Renner T."/>
            <person name="Rombauts S."/>
            <person name="Rushton P."/>
            <person name="Sanderfoot A."/>
            <person name="Schween G."/>
            <person name="Shiu S.-H."/>
            <person name="Stueber K."/>
            <person name="Theodoulou F.L."/>
            <person name="Tu H."/>
            <person name="Van de Peer Y."/>
            <person name="Verrier P.J."/>
            <person name="Waters E."/>
            <person name="Wood A."/>
            <person name="Yang L."/>
            <person name="Cove D."/>
            <person name="Cuming A."/>
            <person name="Hasebe M."/>
            <person name="Lucas S."/>
            <person name="Mishler D.B."/>
            <person name="Reski R."/>
            <person name="Grigoriev I."/>
            <person name="Quatrano R.S."/>
            <person name="Boore J.L."/>
        </authorList>
    </citation>
    <scope>NUCLEOTIDE SEQUENCE [LARGE SCALE GENOMIC DNA]</scope>
    <source>
        <strain evidence="3 4">cv. Gransden 2004</strain>
    </source>
</reference>
<accession>A0A2K1JG98</accession>
<dbReference type="Gramene" id="Pp3c14_3090V3.1">
    <property type="protein sequence ID" value="Pp3c14_3090V3.1"/>
    <property type="gene ID" value="Pp3c14_3090"/>
</dbReference>
<evidence type="ECO:0000313" key="3">
    <source>
        <dbReference type="EnsemblPlants" id="Pp3c14_3090V3.1"/>
    </source>
</evidence>
<protein>
    <recommendedName>
        <fullName evidence="1">F-box domain-containing protein</fullName>
    </recommendedName>
</protein>
<dbReference type="RefSeq" id="XP_024394932.1">
    <property type="nucleotide sequence ID" value="XM_024539164.2"/>
</dbReference>
<dbReference type="PaxDb" id="3218-PP1S126_8V6.1"/>
<dbReference type="Gene3D" id="2.120.10.80">
    <property type="entry name" value="Kelch-type beta propeller"/>
    <property type="match status" value="1"/>
</dbReference>
<dbReference type="InterPro" id="IPR036047">
    <property type="entry name" value="F-box-like_dom_sf"/>
</dbReference>
<organism evidence="2">
    <name type="scientific">Physcomitrium patens</name>
    <name type="common">Spreading-leaved earth moss</name>
    <name type="synonym">Physcomitrella patens</name>
    <dbReference type="NCBI Taxonomy" id="3218"/>
    <lineage>
        <taxon>Eukaryota</taxon>
        <taxon>Viridiplantae</taxon>
        <taxon>Streptophyta</taxon>
        <taxon>Embryophyta</taxon>
        <taxon>Bryophyta</taxon>
        <taxon>Bryophytina</taxon>
        <taxon>Bryopsida</taxon>
        <taxon>Funariidae</taxon>
        <taxon>Funariales</taxon>
        <taxon>Funariaceae</taxon>
        <taxon>Physcomitrium</taxon>
    </lineage>
</organism>
<feature type="domain" description="F-box" evidence="1">
    <location>
        <begin position="44"/>
        <end position="84"/>
    </location>
</feature>
<dbReference type="InterPro" id="IPR001810">
    <property type="entry name" value="F-box_dom"/>
</dbReference>
<dbReference type="FunFam" id="2.120.10.80:FF:000155">
    <property type="entry name" value="Predicted protein"/>
    <property type="match status" value="1"/>
</dbReference>
<dbReference type="InterPro" id="IPR015915">
    <property type="entry name" value="Kelch-typ_b-propeller"/>
</dbReference>
<dbReference type="Gramene" id="Pp3c14_3090V3.2">
    <property type="protein sequence ID" value="Pp3c14_3090V3.2"/>
    <property type="gene ID" value="Pp3c14_3090"/>
</dbReference>
<reference evidence="2 4" key="2">
    <citation type="journal article" date="2018" name="Plant J.">
        <title>The Physcomitrella patens chromosome-scale assembly reveals moss genome structure and evolution.</title>
        <authorList>
            <person name="Lang D."/>
            <person name="Ullrich K.K."/>
            <person name="Murat F."/>
            <person name="Fuchs J."/>
            <person name="Jenkins J."/>
            <person name="Haas F.B."/>
            <person name="Piednoel M."/>
            <person name="Gundlach H."/>
            <person name="Van Bel M."/>
            <person name="Meyberg R."/>
            <person name="Vives C."/>
            <person name="Morata J."/>
            <person name="Symeonidi A."/>
            <person name="Hiss M."/>
            <person name="Muchero W."/>
            <person name="Kamisugi Y."/>
            <person name="Saleh O."/>
            <person name="Blanc G."/>
            <person name="Decker E.L."/>
            <person name="van Gessel N."/>
            <person name="Grimwood J."/>
            <person name="Hayes R.D."/>
            <person name="Graham S.W."/>
            <person name="Gunter L.E."/>
            <person name="McDaniel S.F."/>
            <person name="Hoernstein S.N.W."/>
            <person name="Larsson A."/>
            <person name="Li F.W."/>
            <person name="Perroud P.F."/>
            <person name="Phillips J."/>
            <person name="Ranjan P."/>
            <person name="Rokshar D.S."/>
            <person name="Rothfels C.J."/>
            <person name="Schneider L."/>
            <person name="Shu S."/>
            <person name="Stevenson D.W."/>
            <person name="Thummler F."/>
            <person name="Tillich M."/>
            <person name="Villarreal Aguilar J.C."/>
            <person name="Widiez T."/>
            <person name="Wong G.K."/>
            <person name="Wymore A."/>
            <person name="Zhang Y."/>
            <person name="Zimmer A.D."/>
            <person name="Quatrano R.S."/>
            <person name="Mayer K.F.X."/>
            <person name="Goodstein D."/>
            <person name="Casacuberta J.M."/>
            <person name="Vandepoele K."/>
            <person name="Reski R."/>
            <person name="Cuming A.C."/>
            <person name="Tuskan G.A."/>
            <person name="Maumus F."/>
            <person name="Salse J."/>
            <person name="Schmutz J."/>
            <person name="Rensing S.A."/>
        </authorList>
    </citation>
    <scope>NUCLEOTIDE SEQUENCE [LARGE SCALE GENOMIC DNA]</scope>
    <source>
        <strain evidence="3 4">cv. Gransden 2004</strain>
    </source>
</reference>
<dbReference type="EnsemblPlants" id="Pp3c14_3090V3.1">
    <property type="protein sequence ID" value="Pp3c14_3090V3.1"/>
    <property type="gene ID" value="Pp3c14_3090"/>
</dbReference>
<dbReference type="Proteomes" id="UP000006727">
    <property type="component" value="Chromosome 14"/>
</dbReference>
<evidence type="ECO:0000313" key="2">
    <source>
        <dbReference type="EMBL" id="PNR40529.1"/>
    </source>
</evidence>
<dbReference type="EnsemblPlants" id="Pp3c14_3090V3.2">
    <property type="protein sequence ID" value="Pp3c14_3090V3.2"/>
    <property type="gene ID" value="Pp3c14_3090"/>
</dbReference>
<dbReference type="PANTHER" id="PTHR31672:SF2">
    <property type="entry name" value="F-BOX DOMAIN-CONTAINING PROTEIN"/>
    <property type="match status" value="1"/>
</dbReference>
<dbReference type="Pfam" id="PF12937">
    <property type="entry name" value="F-box-like"/>
    <property type="match status" value="1"/>
</dbReference>